<feature type="transmembrane region" description="Helical" evidence="1">
    <location>
        <begin position="365"/>
        <end position="387"/>
    </location>
</feature>
<dbReference type="EMBL" id="CP005745">
    <property type="protein sequence ID" value="AHH10294.1"/>
    <property type="molecule type" value="Genomic_DNA"/>
</dbReference>
<dbReference type="InterPro" id="IPR042099">
    <property type="entry name" value="ANL_N_sf"/>
</dbReference>
<dbReference type="STRING" id="1313292.BCO_0101300"/>
<keyword evidence="1" id="KW-1133">Transmembrane helix</keyword>
<dbReference type="Pfam" id="PF23562">
    <property type="entry name" value="AMP-binding_C_3"/>
    <property type="match status" value="1"/>
</dbReference>
<dbReference type="SUPFAM" id="SSF56801">
    <property type="entry name" value="Acetyl-CoA synthetase-like"/>
    <property type="match status" value="1"/>
</dbReference>
<proteinExistence type="predicted"/>
<sequence length="636" mass="71670">MCSRGYMSIVKTFFKIADKHSNIIAQIYRSNKEYFSVTYEELKSNVLKFAAFLKKMGLGYQDKVFICSENRIEWSVIDFAILALGAVDVPKGADVTLFESEIIINNILPNIVIVENLNLLDLVVQVNFKVNPIIVIIDDLDESEKLRFSGFKIYTYKECISIGDKSRCDEEIIEILNDINSDDMATVIYTSGTTGNPKGVMLSHANFLYQVSSFSRMISTHEGQIFMCILPIWHSFQRSFSYNIFLKGMTCLFSSIIPRNMLDDIKNINPHYIAAVPRLWIAIRQNIFKEIAKKRILSRLLFKIFVKSACLNDICYRIVLGLYPDNGFDFLISIKKTLGVLGLVVLFPLKVLGSLIIFKKIRKVFGSNFVVGITGGGSMSLSVVRFFNSIGIELANAYGLTEASPGIASNEHKKIILGTCGKILSGTVAEIRDENGNRLKKPGKGVLFIKGPQVMIGYYQDEDATRQIIGSDGFLNTGDIVKLSRDNVVQIIGREKDTIVLNNGENIEPAPIEIKLEESLLIEKAVVVGQDQKFLGALILPNFEEINKYLESMGQKILDAHNRQQIVANNIVLKAIGDEIKKLINRANGFKPFEQILKFVLLEKPFEVGKEMSIKMDVKRNYILDFYKNEIKNLFS</sequence>
<organism evidence="3 4">
    <name type="scientific">Borrelia coriaceae ATCC 43381</name>
    <dbReference type="NCBI Taxonomy" id="1408429"/>
    <lineage>
        <taxon>Bacteria</taxon>
        <taxon>Pseudomonadati</taxon>
        <taxon>Spirochaetota</taxon>
        <taxon>Spirochaetia</taxon>
        <taxon>Spirochaetales</taxon>
        <taxon>Borreliaceae</taxon>
        <taxon>Borrelia</taxon>
    </lineage>
</organism>
<evidence type="ECO:0000256" key="1">
    <source>
        <dbReference type="SAM" id="Phobius"/>
    </source>
</evidence>
<accession>W5SSY1</accession>
<dbReference type="InterPro" id="IPR000873">
    <property type="entry name" value="AMP-dep_synth/lig_dom"/>
</dbReference>
<dbReference type="Pfam" id="PF00501">
    <property type="entry name" value="AMP-binding"/>
    <property type="match status" value="1"/>
</dbReference>
<keyword evidence="3" id="KW-0436">Ligase</keyword>
<dbReference type="InterPro" id="IPR020459">
    <property type="entry name" value="AMP-binding"/>
</dbReference>
<name>W5SSY1_9SPIR</name>
<keyword evidence="1" id="KW-0472">Membrane</keyword>
<dbReference type="Gene3D" id="3.40.50.12780">
    <property type="entry name" value="N-terminal domain of ligase-like"/>
    <property type="match status" value="1"/>
</dbReference>
<dbReference type="HOGENOM" id="CLU_000022_45_5_12"/>
<evidence type="ECO:0000313" key="4">
    <source>
        <dbReference type="Proteomes" id="UP000019330"/>
    </source>
</evidence>
<dbReference type="EC" id="6.2.1.3" evidence="3"/>
<reference evidence="3" key="1">
    <citation type="submission" date="2013-04" db="EMBL/GenBank/DDBJ databases">
        <title>Comparative Genomics of Relapsing Fever Spirochetes.</title>
        <authorList>
            <person name="Schwan T.G."/>
            <person name="Raffel S.J."/>
            <person name="Porcella S.F."/>
            <person name="Martens C.A."/>
            <person name="Bruno D.P."/>
            <person name="Ricklefs S.M."/>
            <person name="Barbian K.B."/>
        </authorList>
    </citation>
    <scope>NUCLEOTIDE SEQUENCE [LARGE SCALE GENOMIC DNA]</scope>
    <source>
        <strain evidence="3">Co53</strain>
    </source>
</reference>
<dbReference type="InterPro" id="IPR020845">
    <property type="entry name" value="AMP-binding_CS"/>
</dbReference>
<evidence type="ECO:0000259" key="2">
    <source>
        <dbReference type="Pfam" id="PF00501"/>
    </source>
</evidence>
<dbReference type="PANTHER" id="PTHR43813">
    <property type="entry name" value="ACYL-ACTIVATING ENZYME 16, CHLOROPLASTIC-RELATED"/>
    <property type="match status" value="1"/>
</dbReference>
<dbReference type="PATRIC" id="fig|1313292.3.peg.137"/>
<dbReference type="AlphaFoldDB" id="W5SSY1"/>
<evidence type="ECO:0000313" key="3">
    <source>
        <dbReference type="EMBL" id="AHH10294.1"/>
    </source>
</evidence>
<dbReference type="Proteomes" id="UP000019330">
    <property type="component" value="Chromosome"/>
</dbReference>
<dbReference type="InterPro" id="IPR052987">
    <property type="entry name" value="Chloroplast_AMP-bd_Enzymes"/>
</dbReference>
<keyword evidence="4" id="KW-1185">Reference proteome</keyword>
<feature type="transmembrane region" description="Helical" evidence="1">
    <location>
        <begin position="339"/>
        <end position="358"/>
    </location>
</feature>
<dbReference type="PRINTS" id="PR00154">
    <property type="entry name" value="AMPBINDING"/>
</dbReference>
<keyword evidence="1" id="KW-0812">Transmembrane</keyword>
<dbReference type="GO" id="GO:0004467">
    <property type="term" value="F:long-chain fatty acid-CoA ligase activity"/>
    <property type="evidence" value="ECO:0007669"/>
    <property type="project" value="UniProtKB-EC"/>
</dbReference>
<protein>
    <submittedName>
        <fullName evidence="3">Long-chain-fatty-acid--CoA ligase</fullName>
        <ecNumber evidence="3">6.2.1.3</ecNumber>
    </submittedName>
</protein>
<feature type="domain" description="AMP-dependent synthetase/ligase" evidence="2">
    <location>
        <begin position="15"/>
        <end position="459"/>
    </location>
</feature>
<dbReference type="PANTHER" id="PTHR43813:SF1">
    <property type="entry name" value="ACYL-ACTIVATING ENZYME 16, CHLOROPLASTIC-RELATED"/>
    <property type="match status" value="1"/>
</dbReference>
<dbReference type="PROSITE" id="PS00455">
    <property type="entry name" value="AMP_BINDING"/>
    <property type="match status" value="1"/>
</dbReference>
<dbReference type="eggNOG" id="COG1022">
    <property type="taxonomic scope" value="Bacteria"/>
</dbReference>
<gene>
    <name evidence="3" type="ORF">BCO_0101300</name>
</gene>